<dbReference type="Proteomes" id="UP000005622">
    <property type="component" value="Unassembled WGS sequence"/>
</dbReference>
<protein>
    <submittedName>
        <fullName evidence="2">Uncharacterized protein</fullName>
    </submittedName>
</protein>
<dbReference type="EMBL" id="JH604635">
    <property type="protein sequence ID" value="EHY65777.1"/>
    <property type="molecule type" value="Genomic_DNA"/>
</dbReference>
<dbReference type="EMBL" id="AKIJ01000005">
    <property type="protein sequence ID" value="KFG25432.1"/>
    <property type="molecule type" value="Genomic_DNA"/>
</dbReference>
<accession>A0A086IZW4</accession>
<gene>
    <name evidence="2" type="ORF">NERG_01384</name>
    <name evidence="3" type="ORF">NESG_02206</name>
</gene>
<keyword evidence="1" id="KW-0175">Coiled coil</keyword>
<reference evidence="3" key="2">
    <citation type="submission" date="2012-10" db="EMBL/GenBank/DDBJ databases">
        <authorList>
            <consortium name="The Broad Institute Genome Sequencing Platform"/>
            <consortium name="The Broad Institute Genome Sequencing Center for Infectious Disease"/>
            <person name="Cuomo C."/>
            <person name="Troemel E."/>
            <person name="Walker B."/>
            <person name="Young S.K."/>
            <person name="Zeng Q."/>
            <person name="Gargeya S."/>
            <person name="Fitzgerald M."/>
            <person name="Haas B."/>
            <person name="Abouelleil A."/>
            <person name="Alvarado L."/>
            <person name="Arachchi H.M."/>
            <person name="Berlin A.M."/>
            <person name="Chapman S.B."/>
            <person name="Goldberg J."/>
            <person name="Griggs A."/>
            <person name="Gujja S."/>
            <person name="Hansen M."/>
            <person name="Howarth C."/>
            <person name="Imamovic A."/>
            <person name="Larimer J."/>
            <person name="McCowan C."/>
            <person name="Murphy C."/>
            <person name="Neiman D."/>
            <person name="Pearson M."/>
            <person name="Priest M."/>
            <person name="Roberts A."/>
            <person name="Saif S."/>
            <person name="Shea T."/>
            <person name="Sisk P."/>
            <person name="Sykes S."/>
            <person name="Wortman J."/>
            <person name="Nusbaum C."/>
            <person name="Birren B."/>
        </authorList>
    </citation>
    <scope>NUCLEOTIDE SEQUENCE</scope>
    <source>
        <strain evidence="3">ERTm6</strain>
    </source>
</reference>
<dbReference type="HOGENOM" id="CLU_2850224_0_0_1"/>
<evidence type="ECO:0000313" key="4">
    <source>
        <dbReference type="Proteomes" id="UP000054524"/>
    </source>
</evidence>
<sequence>MEIVEKEKRREETEKELNLRVIELGNLMKVFREKVDSLEKTVNSLETKVVDYIQDLTKARGEIDI</sequence>
<dbReference type="AlphaFoldDB" id="H8ZCE1"/>
<evidence type="ECO:0000313" key="2">
    <source>
        <dbReference type="EMBL" id="EHY65777.1"/>
    </source>
</evidence>
<proteinExistence type="predicted"/>
<name>H8ZCE1_NEMA1</name>
<accession>H8ZCE1</accession>
<reference evidence="3 4" key="3">
    <citation type="journal article" date="2014" name="Genome Announc.">
        <title>Genome Sequence of the Microsporidian Species Nematocida sp1 Strain ERTm6 (ATCC PRA-372).</title>
        <authorList>
            <person name="Bakowski M.A."/>
            <person name="Priest M."/>
            <person name="Young S."/>
            <person name="Cuomo C.A."/>
            <person name="Troemel E.R."/>
        </authorList>
    </citation>
    <scope>NUCLEOTIDE SEQUENCE [LARGE SCALE GENOMIC DNA]</scope>
    <source>
        <strain evidence="3 4">ERTm6</strain>
    </source>
</reference>
<evidence type="ECO:0000313" key="3">
    <source>
        <dbReference type="EMBL" id="KFG25432.1"/>
    </source>
</evidence>
<dbReference type="OrthoDB" id="2192939at2759"/>
<organism evidence="2">
    <name type="scientific">Nematocida ausubeli (strain ATCC PRA-371 / ERTm2)</name>
    <name type="common">Nematode killer fungus</name>
    <dbReference type="NCBI Taxonomy" id="1913371"/>
    <lineage>
        <taxon>Eukaryota</taxon>
        <taxon>Fungi</taxon>
        <taxon>Fungi incertae sedis</taxon>
        <taxon>Microsporidia</taxon>
        <taxon>Nematocida</taxon>
    </lineage>
</organism>
<reference evidence="2" key="1">
    <citation type="submission" date="2011-03" db="EMBL/GenBank/DDBJ databases">
        <title>The Genome Sequence of Nematocida sp1 strain ERTm2.</title>
        <authorList>
            <consortium name="The Broad Institute Genome Sequencing Platform"/>
            <consortium name="The Broad Institute Genome Sequencing Center for Infectious Disease"/>
            <person name="Cuomo C."/>
            <person name="Troemel E."/>
            <person name="Young S.K."/>
            <person name="Zeng Q."/>
            <person name="Gargeya S."/>
            <person name="Fitzgerald M."/>
            <person name="Haas B."/>
            <person name="Abouelleil A."/>
            <person name="Alvarado L."/>
            <person name="Arachchi H.M."/>
            <person name="Berlin A."/>
            <person name="Brown A."/>
            <person name="Chapman S.B."/>
            <person name="Chen Z."/>
            <person name="Dunbar C."/>
            <person name="Freedman E."/>
            <person name="Gearin G."/>
            <person name="Gellesch M."/>
            <person name="Goldberg J."/>
            <person name="Griggs A."/>
            <person name="Gujja S."/>
            <person name="Heilman E.R."/>
            <person name="Heiman D."/>
            <person name="Howarth C."/>
            <person name="Larson L."/>
            <person name="Lui A."/>
            <person name="MacDonald P.J.P."/>
            <person name="Mehta T."/>
            <person name="Montmayeur A."/>
            <person name="Murphy C."/>
            <person name="Neiman D."/>
            <person name="Pearson M."/>
            <person name="Priest M."/>
            <person name="Roberts A."/>
            <person name="Saif S."/>
            <person name="Shea T."/>
            <person name="Shenoy N."/>
            <person name="Sisk P."/>
            <person name="Stolte C."/>
            <person name="Sykes S."/>
            <person name="White J."/>
            <person name="Yandava C."/>
            <person name="Wortman J."/>
            <person name="Nusbaum C."/>
            <person name="Birren B."/>
        </authorList>
    </citation>
    <scope>NUCLEOTIDE SEQUENCE</scope>
    <source>
        <strain evidence="2">ERTm2</strain>
    </source>
</reference>
<keyword evidence="4" id="KW-1185">Reference proteome</keyword>
<feature type="coiled-coil region" evidence="1">
    <location>
        <begin position="28"/>
        <end position="55"/>
    </location>
</feature>
<dbReference type="Proteomes" id="UP000054524">
    <property type="component" value="Unassembled WGS sequence"/>
</dbReference>
<evidence type="ECO:0000256" key="1">
    <source>
        <dbReference type="SAM" id="Coils"/>
    </source>
</evidence>